<protein>
    <recommendedName>
        <fullName evidence="2">Pentacotripeptide-repeat region of PRORP domain-containing protein</fullName>
    </recommendedName>
</protein>
<organism evidence="1">
    <name type="scientific">Rhodosorus marinus</name>
    <dbReference type="NCBI Taxonomy" id="101924"/>
    <lineage>
        <taxon>Eukaryota</taxon>
        <taxon>Rhodophyta</taxon>
        <taxon>Stylonematophyceae</taxon>
        <taxon>Stylonematales</taxon>
        <taxon>Stylonemataceae</taxon>
        <taxon>Rhodosorus</taxon>
    </lineage>
</organism>
<dbReference type="Gene3D" id="1.25.40.10">
    <property type="entry name" value="Tetratricopeptide repeat domain"/>
    <property type="match status" value="1"/>
</dbReference>
<name>A0A7S0BS36_9RHOD</name>
<dbReference type="AlphaFoldDB" id="A0A7S0BS36"/>
<evidence type="ECO:0008006" key="2">
    <source>
        <dbReference type="Google" id="ProtNLM"/>
    </source>
</evidence>
<evidence type="ECO:0000313" key="1">
    <source>
        <dbReference type="EMBL" id="CAD8401490.1"/>
    </source>
</evidence>
<dbReference type="InterPro" id="IPR011990">
    <property type="entry name" value="TPR-like_helical_dom_sf"/>
</dbReference>
<dbReference type="EMBL" id="HBEK01021104">
    <property type="protein sequence ID" value="CAD8401490.1"/>
    <property type="molecule type" value="Transcribed_RNA"/>
</dbReference>
<reference evidence="1" key="1">
    <citation type="submission" date="2021-01" db="EMBL/GenBank/DDBJ databases">
        <authorList>
            <person name="Corre E."/>
            <person name="Pelletier E."/>
            <person name="Niang G."/>
            <person name="Scheremetjew M."/>
            <person name="Finn R."/>
            <person name="Kale V."/>
            <person name="Holt S."/>
            <person name="Cochrane G."/>
            <person name="Meng A."/>
            <person name="Brown T."/>
            <person name="Cohen L."/>
        </authorList>
    </citation>
    <scope>NUCLEOTIDE SEQUENCE</scope>
    <source>
        <strain evidence="1">UTEX LB 2760</strain>
    </source>
</reference>
<sequence>MRTRLKIVQSLKDRRKANDPKFVHAALTAWFGADEIPNKVELMRLCERITSEGVRLDITLLREILKLFKGNVNILETALKTSVASVSDRNRAVNSLIIALVDSGRREEAFLVAENCKYVTGFVRQKLDSQDQDQQSRGLEISIRNHLKKNNIEAASTDLNKMDRLRQGPPDDVLAALSWAYLHRGRMLEAMKLFKRIKTPRMALLISLMSKFSAERNLPACKELFSYSKNKPRAVDILVEVLLDLGELNEARRFLNTLVNSKIPPSGRSFGRVIVKLCKAND</sequence>
<proteinExistence type="predicted"/>
<gene>
    <name evidence="1" type="ORF">RMAR0315_LOCUS11494</name>
</gene>
<accession>A0A7S0BS36</accession>